<dbReference type="RefSeq" id="WP_074239120.1">
    <property type="nucleotide sequence ID" value="NZ_FSRA01000001.1"/>
</dbReference>
<evidence type="ECO:0000256" key="3">
    <source>
        <dbReference type="ARBA" id="ARBA00022729"/>
    </source>
</evidence>
<gene>
    <name evidence="8" type="ORF">SAMN04488055_2026</name>
</gene>
<sequence length="629" mass="72011">MKYLKISIVLLLWPFTFGCHYLDIVPDNIATVDHVFRMRNTAEQFLFTCYSYQPRFVSSYDYLTILGGDEIWANDFNVNVNKVAWNIAKGFQNVVNPYSNYFGGGQGGRGMFVALRDCNTFLENISKVPDMDEYEKVRWAAEVKFLKAYYHFFLFRMYGPIPLIDKNLPITSSTSEVRVKQAPVDSCVNYIARLLDEAAADLPPRIDNEATEAGRITKSIALCVKAQLLVTAASPLFNGNSDYGTFKGKEGVSLFNPQYDEQKWKIAAEACKVAIEECHAVGNELYVFNLANYPFTISNDTRVELSVRNSVCERWNKEIVWTSTSNLIGSLQQECLPRLFTGDKQTGTLSSFGAPLKIAEQFYTKNGVPISEDKTWDYVNRYNIKTAVAGDFLRIKPAYQTAALNFDREVRFYASLGFDGGRWYGHGRFSDTTNTYLEAKLGQIANNHAWAYSITGYWPKKLVNTQTVSNANEITFQTYPWPVIRLADMYLLYAEALNESEGPTTETMKWIDLVRARAGLKTVAESWTQFSTNPGAYQQKDGMRKIIHQERLIEMAFEGARFWDLRRWKEAERVLNEPITGWNYGGKTAAEYYTVKSLFNMTFRKRDYLWPIMENDLIVNNNLVQNPGW</sequence>
<keyword evidence="5" id="KW-0998">Cell outer membrane</keyword>
<keyword evidence="3" id="KW-0732">Signal</keyword>
<keyword evidence="4" id="KW-0472">Membrane</keyword>
<comment type="similarity">
    <text evidence="2">Belongs to the SusD family.</text>
</comment>
<dbReference type="Gene3D" id="1.25.40.390">
    <property type="match status" value="1"/>
</dbReference>
<comment type="subcellular location">
    <subcellularLocation>
        <location evidence="1">Cell outer membrane</location>
    </subcellularLocation>
</comment>
<proteinExistence type="inferred from homology"/>
<dbReference type="EMBL" id="FSRA01000001">
    <property type="protein sequence ID" value="SIN90461.1"/>
    <property type="molecule type" value="Genomic_DNA"/>
</dbReference>
<evidence type="ECO:0000313" key="8">
    <source>
        <dbReference type="EMBL" id="SIN90461.1"/>
    </source>
</evidence>
<name>A0A1N6F5C1_9BACT</name>
<dbReference type="AlphaFoldDB" id="A0A1N6F5C1"/>
<dbReference type="InterPro" id="IPR012944">
    <property type="entry name" value="SusD_RagB_dom"/>
</dbReference>
<feature type="domain" description="SusD-like N-terminal" evidence="7">
    <location>
        <begin position="110"/>
        <end position="223"/>
    </location>
</feature>
<evidence type="ECO:0000259" key="7">
    <source>
        <dbReference type="Pfam" id="PF14322"/>
    </source>
</evidence>
<dbReference type="PROSITE" id="PS51257">
    <property type="entry name" value="PROKAR_LIPOPROTEIN"/>
    <property type="match status" value="1"/>
</dbReference>
<dbReference type="Pfam" id="PF07980">
    <property type="entry name" value="SusD_RagB"/>
    <property type="match status" value="1"/>
</dbReference>
<dbReference type="Proteomes" id="UP000185003">
    <property type="component" value="Unassembled WGS sequence"/>
</dbReference>
<dbReference type="SUPFAM" id="SSF48452">
    <property type="entry name" value="TPR-like"/>
    <property type="match status" value="1"/>
</dbReference>
<evidence type="ECO:0000313" key="9">
    <source>
        <dbReference type="Proteomes" id="UP000185003"/>
    </source>
</evidence>
<dbReference type="OrthoDB" id="608091at2"/>
<organism evidence="8 9">
    <name type="scientific">Chitinophaga niabensis</name>
    <dbReference type="NCBI Taxonomy" id="536979"/>
    <lineage>
        <taxon>Bacteria</taxon>
        <taxon>Pseudomonadati</taxon>
        <taxon>Bacteroidota</taxon>
        <taxon>Chitinophagia</taxon>
        <taxon>Chitinophagales</taxon>
        <taxon>Chitinophagaceae</taxon>
        <taxon>Chitinophaga</taxon>
    </lineage>
</organism>
<evidence type="ECO:0000256" key="5">
    <source>
        <dbReference type="ARBA" id="ARBA00023237"/>
    </source>
</evidence>
<evidence type="ECO:0000256" key="4">
    <source>
        <dbReference type="ARBA" id="ARBA00023136"/>
    </source>
</evidence>
<accession>A0A1N6F5C1</accession>
<dbReference type="Pfam" id="PF14322">
    <property type="entry name" value="SusD-like_3"/>
    <property type="match status" value="1"/>
</dbReference>
<evidence type="ECO:0000259" key="6">
    <source>
        <dbReference type="Pfam" id="PF07980"/>
    </source>
</evidence>
<dbReference type="GO" id="GO:0009279">
    <property type="term" value="C:cell outer membrane"/>
    <property type="evidence" value="ECO:0007669"/>
    <property type="project" value="UniProtKB-SubCell"/>
</dbReference>
<dbReference type="InterPro" id="IPR033985">
    <property type="entry name" value="SusD-like_N"/>
</dbReference>
<feature type="domain" description="RagB/SusD" evidence="6">
    <location>
        <begin position="318"/>
        <end position="629"/>
    </location>
</feature>
<dbReference type="STRING" id="536979.SAMN04488055_2026"/>
<dbReference type="InterPro" id="IPR011990">
    <property type="entry name" value="TPR-like_helical_dom_sf"/>
</dbReference>
<reference evidence="8 9" key="1">
    <citation type="submission" date="2016-11" db="EMBL/GenBank/DDBJ databases">
        <authorList>
            <person name="Jaros S."/>
            <person name="Januszkiewicz K."/>
            <person name="Wedrychowicz H."/>
        </authorList>
    </citation>
    <scope>NUCLEOTIDE SEQUENCE [LARGE SCALE GENOMIC DNA]</scope>
    <source>
        <strain evidence="8 9">DSM 24787</strain>
    </source>
</reference>
<evidence type="ECO:0000256" key="2">
    <source>
        <dbReference type="ARBA" id="ARBA00006275"/>
    </source>
</evidence>
<protein>
    <submittedName>
        <fullName evidence="8">Starch-binding associating with outer membrane</fullName>
    </submittedName>
</protein>
<keyword evidence="9" id="KW-1185">Reference proteome</keyword>
<evidence type="ECO:0000256" key="1">
    <source>
        <dbReference type="ARBA" id="ARBA00004442"/>
    </source>
</evidence>